<name>A0AAE0EXY2_9CHLO</name>
<protein>
    <submittedName>
        <fullName evidence="1">Uncharacterized protein</fullName>
    </submittedName>
</protein>
<gene>
    <name evidence="1" type="ORF">CYMTET_46075</name>
</gene>
<keyword evidence="2" id="KW-1185">Reference proteome</keyword>
<sequence>MTCTESLQYFEDYKERTDETWRIMLDDALSFILDSTQRMDLYMLQRLVRITHKDHVMVNRAFTKFLEQKESDSITHSDIWNVCNIFGKNDSRCEEFARSMLYRKYNNDTYFFSSDDVTDICDVYGIEHLLSDEVMKIYLDRLSINKATPQLSVHYIDNLFDGYTLTKLFCKAKTPTGKCLCNKKHPSNNPKLTTFYKNYWEIRRRSEHIDISISELTDCCWLYGSEHERSDYALRAYFDRLKDQHPIVMCIPELLGRGDKRDEQLVRDALFDMYLREWTEDLNKLITTVNLKDIWEVYTDDSERRASAMQAYLQLQQRSSDLSLDTYELDEIGVLVGKDDDMYARVLQVYNDKRKSHHSVKDCNHCP</sequence>
<dbReference type="EMBL" id="LGRX02031983">
    <property type="protein sequence ID" value="KAK3244299.1"/>
    <property type="molecule type" value="Genomic_DNA"/>
</dbReference>
<dbReference type="Proteomes" id="UP001190700">
    <property type="component" value="Unassembled WGS sequence"/>
</dbReference>
<dbReference type="AlphaFoldDB" id="A0AAE0EXY2"/>
<evidence type="ECO:0000313" key="1">
    <source>
        <dbReference type="EMBL" id="KAK3244299.1"/>
    </source>
</evidence>
<proteinExistence type="predicted"/>
<comment type="caution">
    <text evidence="1">The sequence shown here is derived from an EMBL/GenBank/DDBJ whole genome shotgun (WGS) entry which is preliminary data.</text>
</comment>
<evidence type="ECO:0000313" key="2">
    <source>
        <dbReference type="Proteomes" id="UP001190700"/>
    </source>
</evidence>
<accession>A0AAE0EXY2</accession>
<organism evidence="1 2">
    <name type="scientific">Cymbomonas tetramitiformis</name>
    <dbReference type="NCBI Taxonomy" id="36881"/>
    <lineage>
        <taxon>Eukaryota</taxon>
        <taxon>Viridiplantae</taxon>
        <taxon>Chlorophyta</taxon>
        <taxon>Pyramimonadophyceae</taxon>
        <taxon>Pyramimonadales</taxon>
        <taxon>Pyramimonadaceae</taxon>
        <taxon>Cymbomonas</taxon>
    </lineage>
</organism>
<reference evidence="1 2" key="1">
    <citation type="journal article" date="2015" name="Genome Biol. Evol.">
        <title>Comparative Genomics of a Bacterivorous Green Alga Reveals Evolutionary Causalities and Consequences of Phago-Mixotrophic Mode of Nutrition.</title>
        <authorList>
            <person name="Burns J.A."/>
            <person name="Paasch A."/>
            <person name="Narechania A."/>
            <person name="Kim E."/>
        </authorList>
    </citation>
    <scope>NUCLEOTIDE SEQUENCE [LARGE SCALE GENOMIC DNA]</scope>
    <source>
        <strain evidence="1 2">PLY_AMNH</strain>
    </source>
</reference>